<reference evidence="3" key="1">
    <citation type="submission" date="2025-08" db="UniProtKB">
        <authorList>
            <consortium name="RefSeq"/>
        </authorList>
    </citation>
    <scope>IDENTIFICATION</scope>
    <source>
        <tissue evidence="3">Whole organism</tissue>
    </source>
</reference>
<evidence type="ECO:0000313" key="3">
    <source>
        <dbReference type="RefSeq" id="XP_026275709.2"/>
    </source>
</evidence>
<protein>
    <submittedName>
        <fullName evidence="3">Uncharacterized protein LOC113204670</fullName>
    </submittedName>
</protein>
<name>A0A6J1S3B8_FRAOC</name>
<feature type="compositionally biased region" description="Polar residues" evidence="1">
    <location>
        <begin position="9"/>
        <end position="28"/>
    </location>
</feature>
<gene>
    <name evidence="3" type="primary">LOC113204670</name>
</gene>
<sequence length="258" mass="27862">MDGKRKRIASSQSSNGRPNKTRSSQGQSKKAAGDLKASQQPGPPAVLKCSIDPVERGHDGMTAGDFTLRLAFSEDELTADDRRVIVKALKGSRMVCGVLEERHGVAKAKGYPRSAARGLGPLVQRLPAVAEGQVLPEGTVLFLPVRARAKYYVLERTVCTKTHVRDEARVLGHVTERMKAFTFILCDGTCEGEPNRFCDCENESDCECDDEATCRCDDAGETTCECVLDEVRFEGGSGSPATGEATSSSESFFDSESD</sequence>
<evidence type="ECO:0000256" key="1">
    <source>
        <dbReference type="SAM" id="MobiDB-lite"/>
    </source>
</evidence>
<dbReference type="Proteomes" id="UP000504606">
    <property type="component" value="Unplaced"/>
</dbReference>
<dbReference type="GeneID" id="113204670"/>
<dbReference type="RefSeq" id="XP_026275709.2">
    <property type="nucleotide sequence ID" value="XM_026419924.2"/>
</dbReference>
<feature type="region of interest" description="Disordered" evidence="1">
    <location>
        <begin position="1"/>
        <end position="48"/>
    </location>
</feature>
<proteinExistence type="predicted"/>
<dbReference type="KEGG" id="foc:113204670"/>
<feature type="region of interest" description="Disordered" evidence="1">
    <location>
        <begin position="235"/>
        <end position="258"/>
    </location>
</feature>
<accession>A0A6J1S3B8</accession>
<keyword evidence="2" id="KW-1185">Reference proteome</keyword>
<dbReference type="AlphaFoldDB" id="A0A6J1S3B8"/>
<evidence type="ECO:0000313" key="2">
    <source>
        <dbReference type="Proteomes" id="UP000504606"/>
    </source>
</evidence>
<organism evidence="2 3">
    <name type="scientific">Frankliniella occidentalis</name>
    <name type="common">Western flower thrips</name>
    <name type="synonym">Euthrips occidentalis</name>
    <dbReference type="NCBI Taxonomy" id="133901"/>
    <lineage>
        <taxon>Eukaryota</taxon>
        <taxon>Metazoa</taxon>
        <taxon>Ecdysozoa</taxon>
        <taxon>Arthropoda</taxon>
        <taxon>Hexapoda</taxon>
        <taxon>Insecta</taxon>
        <taxon>Pterygota</taxon>
        <taxon>Neoptera</taxon>
        <taxon>Paraneoptera</taxon>
        <taxon>Thysanoptera</taxon>
        <taxon>Terebrantia</taxon>
        <taxon>Thripoidea</taxon>
        <taxon>Thripidae</taxon>
        <taxon>Frankliniella</taxon>
    </lineage>
</organism>